<keyword evidence="2" id="KW-0808">Transferase</keyword>
<dbReference type="InterPro" id="IPR051052">
    <property type="entry name" value="Diverse_substrate_MTase"/>
</dbReference>
<protein>
    <submittedName>
        <fullName evidence="4">Class I SAM-dependent methyltransferase</fullName>
    </submittedName>
</protein>
<dbReference type="CDD" id="cd02440">
    <property type="entry name" value="AdoMet_MTases"/>
    <property type="match status" value="1"/>
</dbReference>
<dbReference type="EMBL" id="JAKKUT010000002">
    <property type="protein sequence ID" value="MDG2989982.1"/>
    <property type="molecule type" value="Genomic_DNA"/>
</dbReference>
<keyword evidence="5" id="KW-1185">Reference proteome</keyword>
<feature type="domain" description="Methyltransferase" evidence="3">
    <location>
        <begin position="65"/>
        <end position="157"/>
    </location>
</feature>
<sequence>MSYLQKIINLHEAITLAGWNIPAEILNCLSPYEQEFMGIELTGNRSLTYYEQRLKNLGFTQLDTVIDAGCGIGQWSIALSKMNWQVKSIDINTGRLLVGQYLAQAMKVDNIEFQYSSLENMPFPEQSVDGIFCYGVFMFTQMPIVMKKFSQVLKPGGRLYLNANSLGWYFHLLLDRGFKQRNYGLVKTTLRMIFRTITGKKQNIVVGQKWLRFLLEQHDFSLTEIGPEGSIMIHNEGSLKVIPAYSDSFYGYPAIIEVLAIKKPRIS</sequence>
<reference evidence="4" key="2">
    <citation type="submission" date="2022-01" db="EMBL/GenBank/DDBJ databases">
        <authorList>
            <person name="Zivanovic Y."/>
            <person name="Moreira D."/>
            <person name="Lopez-Garcia P."/>
        </authorList>
    </citation>
    <scope>NUCLEOTIDE SEQUENCE</scope>
    <source>
        <strain evidence="4">G9</strain>
    </source>
</reference>
<dbReference type="InterPro" id="IPR041698">
    <property type="entry name" value="Methyltransf_25"/>
</dbReference>
<proteinExistence type="predicted"/>
<evidence type="ECO:0000313" key="4">
    <source>
        <dbReference type="EMBL" id="MDG2989982.1"/>
    </source>
</evidence>
<comment type="caution">
    <text evidence="4">The sequence shown here is derived from an EMBL/GenBank/DDBJ whole genome shotgun (WGS) entry which is preliminary data.</text>
</comment>
<dbReference type="RefSeq" id="WP_277865906.1">
    <property type="nucleotide sequence ID" value="NZ_JAKKUT010000002.1"/>
</dbReference>
<organism evidence="4 5">
    <name type="scientific">Candidatus Synechococcus calcipolaris G9</name>
    <dbReference type="NCBI Taxonomy" id="1497997"/>
    <lineage>
        <taxon>Bacteria</taxon>
        <taxon>Bacillati</taxon>
        <taxon>Cyanobacteriota</taxon>
        <taxon>Cyanophyceae</taxon>
        <taxon>Synechococcales</taxon>
        <taxon>Synechococcaceae</taxon>
        <taxon>Synechococcus</taxon>
    </lineage>
</organism>
<dbReference type="PANTHER" id="PTHR44942:SF4">
    <property type="entry name" value="METHYLTRANSFERASE TYPE 11 DOMAIN-CONTAINING PROTEIN"/>
    <property type="match status" value="1"/>
</dbReference>
<evidence type="ECO:0000313" key="5">
    <source>
        <dbReference type="Proteomes" id="UP001154265"/>
    </source>
</evidence>
<evidence type="ECO:0000256" key="2">
    <source>
        <dbReference type="ARBA" id="ARBA00022679"/>
    </source>
</evidence>
<dbReference type="PANTHER" id="PTHR44942">
    <property type="entry name" value="METHYLTRANSF_11 DOMAIN-CONTAINING PROTEIN"/>
    <property type="match status" value="1"/>
</dbReference>
<dbReference type="InterPro" id="IPR029063">
    <property type="entry name" value="SAM-dependent_MTases_sf"/>
</dbReference>
<dbReference type="GO" id="GO:0032259">
    <property type="term" value="P:methylation"/>
    <property type="evidence" value="ECO:0007669"/>
    <property type="project" value="UniProtKB-KW"/>
</dbReference>
<dbReference type="GO" id="GO:0008168">
    <property type="term" value="F:methyltransferase activity"/>
    <property type="evidence" value="ECO:0007669"/>
    <property type="project" value="UniProtKB-KW"/>
</dbReference>
<name>A0ABT6EW21_9SYNE</name>
<evidence type="ECO:0000259" key="3">
    <source>
        <dbReference type="Pfam" id="PF13649"/>
    </source>
</evidence>
<reference evidence="4" key="1">
    <citation type="journal article" date="2022" name="Genome Biol. Evol.">
        <title>A New Gene Family Diagnostic for Intracellular Biomineralization of Amorphous Ca Carbonates by Cyanobacteria.</title>
        <authorList>
            <person name="Benzerara K."/>
            <person name="Duprat E."/>
            <person name="Bitard-Feildel T."/>
            <person name="Caumes G."/>
            <person name="Cassier-Chauvat C."/>
            <person name="Chauvat F."/>
            <person name="Dezi M."/>
            <person name="Diop S.I."/>
            <person name="Gaschignard G."/>
            <person name="Gorgen S."/>
            <person name="Gugger M."/>
            <person name="Lopez-Garcia P."/>
            <person name="Millet M."/>
            <person name="Skouri-Panet F."/>
            <person name="Moreira D."/>
            <person name="Callebaut I."/>
        </authorList>
    </citation>
    <scope>NUCLEOTIDE SEQUENCE</scope>
    <source>
        <strain evidence="4">G9</strain>
    </source>
</reference>
<dbReference type="Pfam" id="PF13649">
    <property type="entry name" value="Methyltransf_25"/>
    <property type="match status" value="1"/>
</dbReference>
<accession>A0ABT6EW21</accession>
<gene>
    <name evidence="4" type="ORF">L3556_03395</name>
</gene>
<dbReference type="Proteomes" id="UP001154265">
    <property type="component" value="Unassembled WGS sequence"/>
</dbReference>
<evidence type="ECO:0000256" key="1">
    <source>
        <dbReference type="ARBA" id="ARBA00022603"/>
    </source>
</evidence>
<keyword evidence="1 4" id="KW-0489">Methyltransferase</keyword>
<dbReference type="SUPFAM" id="SSF53335">
    <property type="entry name" value="S-adenosyl-L-methionine-dependent methyltransferases"/>
    <property type="match status" value="1"/>
</dbReference>
<dbReference type="Gene3D" id="3.40.50.150">
    <property type="entry name" value="Vaccinia Virus protein VP39"/>
    <property type="match status" value="1"/>
</dbReference>